<evidence type="ECO:0000313" key="2">
    <source>
        <dbReference type="Proteomes" id="UP001642360"/>
    </source>
</evidence>
<protein>
    <submittedName>
        <fullName evidence="1">Uncharacterized protein</fullName>
    </submittedName>
</protein>
<dbReference type="Proteomes" id="UP001642360">
    <property type="component" value="Unassembled WGS sequence"/>
</dbReference>
<organism evidence="1 2">
    <name type="scientific">Ilex paraguariensis</name>
    <name type="common">yerba mate</name>
    <dbReference type="NCBI Taxonomy" id="185542"/>
    <lineage>
        <taxon>Eukaryota</taxon>
        <taxon>Viridiplantae</taxon>
        <taxon>Streptophyta</taxon>
        <taxon>Embryophyta</taxon>
        <taxon>Tracheophyta</taxon>
        <taxon>Spermatophyta</taxon>
        <taxon>Magnoliopsida</taxon>
        <taxon>eudicotyledons</taxon>
        <taxon>Gunneridae</taxon>
        <taxon>Pentapetalae</taxon>
        <taxon>asterids</taxon>
        <taxon>campanulids</taxon>
        <taxon>Aquifoliales</taxon>
        <taxon>Aquifoliaceae</taxon>
        <taxon>Ilex</taxon>
    </lineage>
</organism>
<dbReference type="AlphaFoldDB" id="A0ABC8RQM8"/>
<dbReference type="EMBL" id="CAUOFW020001666">
    <property type="protein sequence ID" value="CAK9147291.1"/>
    <property type="molecule type" value="Genomic_DNA"/>
</dbReference>
<sequence length="100" mass="11294">MVFTLTAHIKMGLLGSTNSLSAQLVKLTLLVDANQNESVKRDLESFSTIITTVEMTMLTVPFVCNCVMFLVNELYFFGVFTVVNVWRKELVVLIVLFRSN</sequence>
<name>A0ABC8RQM8_9AQUA</name>
<reference evidence="1 2" key="1">
    <citation type="submission" date="2024-02" db="EMBL/GenBank/DDBJ databases">
        <authorList>
            <person name="Vignale AGUSTIN F."/>
            <person name="Sosa J E."/>
            <person name="Modenutti C."/>
        </authorList>
    </citation>
    <scope>NUCLEOTIDE SEQUENCE [LARGE SCALE GENOMIC DNA]</scope>
</reference>
<gene>
    <name evidence="1" type="ORF">ILEXP_LOCUS15176</name>
</gene>
<comment type="caution">
    <text evidence="1">The sequence shown here is derived from an EMBL/GenBank/DDBJ whole genome shotgun (WGS) entry which is preliminary data.</text>
</comment>
<keyword evidence="2" id="KW-1185">Reference proteome</keyword>
<evidence type="ECO:0000313" key="1">
    <source>
        <dbReference type="EMBL" id="CAK9147291.1"/>
    </source>
</evidence>
<accession>A0ABC8RQM8</accession>
<proteinExistence type="predicted"/>